<evidence type="ECO:0000313" key="2">
    <source>
        <dbReference type="Proteomes" id="UP001165368"/>
    </source>
</evidence>
<dbReference type="RefSeq" id="WP_237826978.1">
    <property type="nucleotide sequence ID" value="NZ_JAKLTQ010000029.1"/>
</dbReference>
<name>A0ABS9LDI7_9MICC</name>
<dbReference type="EMBL" id="JAKLTQ010000029">
    <property type="protein sequence ID" value="MCG2624705.1"/>
    <property type="molecule type" value="Genomic_DNA"/>
</dbReference>
<evidence type="ECO:0000313" key="1">
    <source>
        <dbReference type="EMBL" id="MCG2624705.1"/>
    </source>
</evidence>
<keyword evidence="2" id="KW-1185">Reference proteome</keyword>
<comment type="caution">
    <text evidence="1">The sequence shown here is derived from an EMBL/GenBank/DDBJ whole genome shotgun (WGS) entry which is preliminary data.</text>
</comment>
<organism evidence="1 2">
    <name type="scientific">Arthrobacter hankyongi</name>
    <dbReference type="NCBI Taxonomy" id="2904801"/>
    <lineage>
        <taxon>Bacteria</taxon>
        <taxon>Bacillati</taxon>
        <taxon>Actinomycetota</taxon>
        <taxon>Actinomycetes</taxon>
        <taxon>Micrococcales</taxon>
        <taxon>Micrococcaceae</taxon>
        <taxon>Arthrobacter</taxon>
    </lineage>
</organism>
<protein>
    <submittedName>
        <fullName evidence="1">Uncharacterized protein</fullName>
    </submittedName>
</protein>
<sequence length="106" mass="10859">MIPEQAIDAAAKALYASAGHAADWDNLDGPDGMAVRGTYQARARAALAAGGPSMAAQVLRDAATEIADAKGGADDGGKDYWDGYAEAIQAAESILESRAESFETTP</sequence>
<proteinExistence type="predicted"/>
<gene>
    <name evidence="1" type="ORF">LVY72_22715</name>
</gene>
<accession>A0ABS9LDI7</accession>
<reference evidence="1" key="1">
    <citation type="submission" date="2022-01" db="EMBL/GenBank/DDBJ databases">
        <authorList>
            <person name="Jo J.-H."/>
            <person name="Im W.-T."/>
        </authorList>
    </citation>
    <scope>NUCLEOTIDE SEQUENCE</scope>
    <source>
        <strain evidence="1">I2-34</strain>
    </source>
</reference>
<dbReference type="Proteomes" id="UP001165368">
    <property type="component" value="Unassembled WGS sequence"/>
</dbReference>